<name>A0ABV2TI86_9RHOO</name>
<gene>
    <name evidence="1" type="ORF">ABXR19_01920</name>
</gene>
<accession>A0ABV2TI86</accession>
<dbReference type="RefSeq" id="WP_354599393.1">
    <property type="nucleotide sequence ID" value="NZ_JBEWZI010000002.1"/>
</dbReference>
<comment type="caution">
    <text evidence="1">The sequence shown here is derived from an EMBL/GenBank/DDBJ whole genome shotgun (WGS) entry which is preliminary data.</text>
</comment>
<protein>
    <submittedName>
        <fullName evidence="1">Uncharacterized protein</fullName>
    </submittedName>
</protein>
<keyword evidence="2" id="KW-1185">Reference proteome</keyword>
<dbReference type="EMBL" id="JBEWZI010000002">
    <property type="protein sequence ID" value="MET7012928.1"/>
    <property type="molecule type" value="Genomic_DNA"/>
</dbReference>
<evidence type="ECO:0000313" key="1">
    <source>
        <dbReference type="EMBL" id="MET7012928.1"/>
    </source>
</evidence>
<dbReference type="Proteomes" id="UP001549691">
    <property type="component" value="Unassembled WGS sequence"/>
</dbReference>
<organism evidence="1 2">
    <name type="scientific">Uliginosibacterium flavum</name>
    <dbReference type="NCBI Taxonomy" id="1396831"/>
    <lineage>
        <taxon>Bacteria</taxon>
        <taxon>Pseudomonadati</taxon>
        <taxon>Pseudomonadota</taxon>
        <taxon>Betaproteobacteria</taxon>
        <taxon>Rhodocyclales</taxon>
        <taxon>Zoogloeaceae</taxon>
        <taxon>Uliginosibacterium</taxon>
    </lineage>
</organism>
<proteinExistence type="predicted"/>
<evidence type="ECO:0000313" key="2">
    <source>
        <dbReference type="Proteomes" id="UP001549691"/>
    </source>
</evidence>
<reference evidence="1 2" key="1">
    <citation type="submission" date="2024-07" db="EMBL/GenBank/DDBJ databases">
        <title>Uliginosibacterium flavum JJ3220;KACC:17644.</title>
        <authorList>
            <person name="Kim M.K."/>
        </authorList>
    </citation>
    <scope>NUCLEOTIDE SEQUENCE [LARGE SCALE GENOMIC DNA]</scope>
    <source>
        <strain evidence="1 2">KACC:17644</strain>
    </source>
</reference>
<sequence length="88" mass="9722">MAMNQSRIRCAAISYRQGFVEVLPNIHAGLVNLETWRLNPEVDANCKVLADDIVTSNTELEMTVAEAEKLVEMLQAAIRVAVASPRKP</sequence>